<keyword evidence="2" id="KW-0812">Transmembrane</keyword>
<gene>
    <name evidence="3" type="ORF">BOX15_Mlig018415g1</name>
</gene>
<protein>
    <submittedName>
        <fullName evidence="3">Uncharacterized protein</fullName>
    </submittedName>
</protein>
<dbReference type="GO" id="GO:0016020">
    <property type="term" value="C:membrane"/>
    <property type="evidence" value="ECO:0007669"/>
    <property type="project" value="GOC"/>
</dbReference>
<keyword evidence="1" id="KW-0808">Transferase</keyword>
<dbReference type="Pfam" id="PF04488">
    <property type="entry name" value="Gly_transf_sug"/>
    <property type="match status" value="1"/>
</dbReference>
<reference evidence="3 4" key="1">
    <citation type="submission" date="2017-06" db="EMBL/GenBank/DDBJ databases">
        <title>A platform for efficient transgenesis in Macrostomum lignano, a flatworm model organism for stem cell research.</title>
        <authorList>
            <person name="Berezikov E."/>
        </authorList>
    </citation>
    <scope>NUCLEOTIDE SEQUENCE [LARGE SCALE GENOMIC DNA]</scope>
    <source>
        <strain evidence="3">DV1</strain>
        <tissue evidence="3">Whole organism</tissue>
    </source>
</reference>
<dbReference type="SUPFAM" id="SSF53448">
    <property type="entry name" value="Nucleotide-diphospho-sugar transferases"/>
    <property type="match status" value="1"/>
</dbReference>
<evidence type="ECO:0000313" key="4">
    <source>
        <dbReference type="Proteomes" id="UP000215902"/>
    </source>
</evidence>
<dbReference type="AlphaFoldDB" id="A0A267FBP8"/>
<evidence type="ECO:0000256" key="1">
    <source>
        <dbReference type="ARBA" id="ARBA00022679"/>
    </source>
</evidence>
<dbReference type="STRING" id="282301.A0A267FBP8"/>
<dbReference type="GO" id="GO:0000030">
    <property type="term" value="F:mannosyltransferase activity"/>
    <property type="evidence" value="ECO:0007669"/>
    <property type="project" value="TreeGrafter"/>
</dbReference>
<proteinExistence type="predicted"/>
<organism evidence="3 4">
    <name type="scientific">Macrostomum lignano</name>
    <dbReference type="NCBI Taxonomy" id="282301"/>
    <lineage>
        <taxon>Eukaryota</taxon>
        <taxon>Metazoa</taxon>
        <taxon>Spiralia</taxon>
        <taxon>Lophotrochozoa</taxon>
        <taxon>Platyhelminthes</taxon>
        <taxon>Rhabditophora</taxon>
        <taxon>Macrostomorpha</taxon>
        <taxon>Macrostomida</taxon>
        <taxon>Macrostomidae</taxon>
        <taxon>Macrostomum</taxon>
    </lineage>
</organism>
<keyword evidence="2" id="KW-1133">Transmembrane helix</keyword>
<keyword evidence="4" id="KW-1185">Reference proteome</keyword>
<dbReference type="GO" id="GO:0051999">
    <property type="term" value="P:mannosyl-inositol phosphorylceramide biosynthetic process"/>
    <property type="evidence" value="ECO:0007669"/>
    <property type="project" value="TreeGrafter"/>
</dbReference>
<feature type="transmembrane region" description="Helical" evidence="2">
    <location>
        <begin position="6"/>
        <end position="26"/>
    </location>
</feature>
<dbReference type="PANTHER" id="PTHR32385:SF23">
    <property type="entry name" value="NUCLEOTIDE-DIPHOSPHO-SUGAR TRANSFERASE"/>
    <property type="match status" value="1"/>
</dbReference>
<dbReference type="InterPro" id="IPR051706">
    <property type="entry name" value="Glycosyltransferase_domain"/>
</dbReference>
<evidence type="ECO:0000313" key="3">
    <source>
        <dbReference type="EMBL" id="PAA71123.1"/>
    </source>
</evidence>
<dbReference type="PANTHER" id="PTHR32385">
    <property type="entry name" value="MANNOSYL PHOSPHORYLINOSITOL CERAMIDE SYNTHASE"/>
    <property type="match status" value="1"/>
</dbReference>
<dbReference type="Proteomes" id="UP000215902">
    <property type="component" value="Unassembled WGS sequence"/>
</dbReference>
<dbReference type="Gene3D" id="3.90.550.20">
    <property type="match status" value="1"/>
</dbReference>
<sequence length="316" mass="36174">MPCRHQLFSLLVAGMVAFTLIFLLLVQSQHQRKPLLQPQQPADFIPPTAGPVARIVHQSWRNADQIPTRFTAWRASWLSCFPAWNHWLWSDEDNLLLVRDKAPDFLDHYLRYTQSIQRADSVRYLYLYHYGGLYTDLDNECLQPFEHVLFSQAASQINKSIADYQSLSNCSVLLSSMRRSGRPGRRPYVENSLMFARRRGHPFWLTVLEAMAERARLVGVTVQETVDLTTGPQLLMYALERYGKARDMDAEHGQVCLFPADQFNPFSWDAGLGGEAGPCRDLNRMTDSELLACRARHRSAAFVLQFHAQSWGAGKI</sequence>
<dbReference type="InterPro" id="IPR029044">
    <property type="entry name" value="Nucleotide-diphossugar_trans"/>
</dbReference>
<comment type="caution">
    <text evidence="3">The sequence shown here is derived from an EMBL/GenBank/DDBJ whole genome shotgun (WGS) entry which is preliminary data.</text>
</comment>
<name>A0A267FBP8_9PLAT</name>
<evidence type="ECO:0000256" key="2">
    <source>
        <dbReference type="SAM" id="Phobius"/>
    </source>
</evidence>
<dbReference type="InterPro" id="IPR007577">
    <property type="entry name" value="GlycoTrfase_DXD_sugar-bd_CS"/>
</dbReference>
<dbReference type="EMBL" id="NIVC01001185">
    <property type="protein sequence ID" value="PAA71123.1"/>
    <property type="molecule type" value="Genomic_DNA"/>
</dbReference>
<keyword evidence="2" id="KW-0472">Membrane</keyword>
<accession>A0A267FBP8</accession>